<reference evidence="2" key="1">
    <citation type="submission" date="2023-02" db="EMBL/GenBank/DDBJ databases">
        <title>Actinokineospora globicatena NBRC 15670.</title>
        <authorList>
            <person name="Ichikawa N."/>
            <person name="Sato H."/>
            <person name="Tonouchi N."/>
        </authorList>
    </citation>
    <scope>NUCLEOTIDE SEQUENCE</scope>
    <source>
        <strain evidence="2">NBRC 15670</strain>
    </source>
</reference>
<keyword evidence="1" id="KW-1133">Transmembrane helix</keyword>
<accession>A0A9W6V9Q3</accession>
<dbReference type="EMBL" id="BSSD01000006">
    <property type="protein sequence ID" value="GLW93542.1"/>
    <property type="molecule type" value="Genomic_DNA"/>
</dbReference>
<organism evidence="2 3">
    <name type="scientific">Actinokineospora globicatena</name>
    <dbReference type="NCBI Taxonomy" id="103729"/>
    <lineage>
        <taxon>Bacteria</taxon>
        <taxon>Bacillati</taxon>
        <taxon>Actinomycetota</taxon>
        <taxon>Actinomycetes</taxon>
        <taxon>Pseudonocardiales</taxon>
        <taxon>Pseudonocardiaceae</taxon>
        <taxon>Actinokineospora</taxon>
    </lineage>
</organism>
<feature type="transmembrane region" description="Helical" evidence="1">
    <location>
        <begin position="242"/>
        <end position="265"/>
    </location>
</feature>
<dbReference type="Proteomes" id="UP001165042">
    <property type="component" value="Unassembled WGS sequence"/>
</dbReference>
<feature type="transmembrane region" description="Helical" evidence="1">
    <location>
        <begin position="130"/>
        <end position="154"/>
    </location>
</feature>
<sequence>METLVGRVAGMAKHVWWATRPVGAAQVFLWWCGTLLLASAAVHGVVALVDGGPWLGSVTWRKPVVFGASFGLVTWSSVWVMRQLPRRWFSWPFALVFGLSSLIEVGLITLQKWRGAPSHFNSATPFDEAVFSGMGITVLLVAAATGFLLVWAVLDFRGTAVSRVAALAGLLALAVAGYVGTDLIAAGDQVYATTGHVPEDLVFGAAGSAKLAHAIGIHGIQVLIVLAVLLEGAAMATRTRLWTMLVGTAGYAAVYTAVTVTAYAGRAWTDPVLPVAVLGLVGVVGVGVGFWQALVARGVADDRSAVAV</sequence>
<dbReference type="AlphaFoldDB" id="A0A9W6V9Q3"/>
<proteinExistence type="predicted"/>
<protein>
    <submittedName>
        <fullName evidence="2">Uncharacterized protein</fullName>
    </submittedName>
</protein>
<keyword evidence="1" id="KW-0472">Membrane</keyword>
<gene>
    <name evidence="2" type="ORF">Aglo03_43580</name>
</gene>
<feature type="transmembrane region" description="Helical" evidence="1">
    <location>
        <begin position="211"/>
        <end position="230"/>
    </location>
</feature>
<feature type="transmembrane region" description="Helical" evidence="1">
    <location>
        <begin position="88"/>
        <end position="110"/>
    </location>
</feature>
<keyword evidence="3" id="KW-1185">Reference proteome</keyword>
<keyword evidence="1" id="KW-0812">Transmembrane</keyword>
<evidence type="ECO:0000256" key="1">
    <source>
        <dbReference type="SAM" id="Phobius"/>
    </source>
</evidence>
<dbReference type="RefSeq" id="WP_285611875.1">
    <property type="nucleotide sequence ID" value="NZ_BSSD01000006.1"/>
</dbReference>
<name>A0A9W6V9Q3_9PSEU</name>
<feature type="transmembrane region" description="Helical" evidence="1">
    <location>
        <begin position="28"/>
        <end position="49"/>
    </location>
</feature>
<feature type="transmembrane region" description="Helical" evidence="1">
    <location>
        <begin position="161"/>
        <end position="180"/>
    </location>
</feature>
<feature type="transmembrane region" description="Helical" evidence="1">
    <location>
        <begin position="64"/>
        <end position="81"/>
    </location>
</feature>
<evidence type="ECO:0000313" key="3">
    <source>
        <dbReference type="Proteomes" id="UP001165042"/>
    </source>
</evidence>
<evidence type="ECO:0000313" key="2">
    <source>
        <dbReference type="EMBL" id="GLW93542.1"/>
    </source>
</evidence>
<comment type="caution">
    <text evidence="2">The sequence shown here is derived from an EMBL/GenBank/DDBJ whole genome shotgun (WGS) entry which is preliminary data.</text>
</comment>
<feature type="transmembrane region" description="Helical" evidence="1">
    <location>
        <begin position="271"/>
        <end position="294"/>
    </location>
</feature>